<dbReference type="RefSeq" id="WP_098901693.1">
    <property type="nucleotide sequence ID" value="NZ_NVNL01000005.1"/>
</dbReference>
<gene>
    <name evidence="2" type="ORF">CON71_03795</name>
</gene>
<dbReference type="EMBL" id="NVNL01000005">
    <property type="protein sequence ID" value="PEA91180.1"/>
    <property type="molecule type" value="Genomic_DNA"/>
</dbReference>
<organism evidence="2 3">
    <name type="scientific">Bacillus thuringiensis</name>
    <dbReference type="NCBI Taxonomy" id="1428"/>
    <lineage>
        <taxon>Bacteria</taxon>
        <taxon>Bacillati</taxon>
        <taxon>Bacillota</taxon>
        <taxon>Bacilli</taxon>
        <taxon>Bacillales</taxon>
        <taxon>Bacillaceae</taxon>
        <taxon>Bacillus</taxon>
        <taxon>Bacillus cereus group</taxon>
    </lineage>
</organism>
<evidence type="ECO:0000313" key="2">
    <source>
        <dbReference type="EMBL" id="PEA91180.1"/>
    </source>
</evidence>
<feature type="domain" description="Knr4/Smi1-like" evidence="1">
    <location>
        <begin position="16"/>
        <end position="132"/>
    </location>
</feature>
<accession>A0A9X6TRJ0</accession>
<protein>
    <submittedName>
        <fullName evidence="2">SMI1/KNR4 family protein</fullName>
    </submittedName>
</protein>
<dbReference type="InterPro" id="IPR018958">
    <property type="entry name" value="Knr4/Smi1-like_dom"/>
</dbReference>
<dbReference type="Gene3D" id="3.40.1580.10">
    <property type="entry name" value="SMI1/KNR4-like"/>
    <property type="match status" value="1"/>
</dbReference>
<name>A0A9X6TRJ0_BACTU</name>
<sequence>MATFDFIKNSHHKFFKLQENELIVAEERLGFTFPNELRNFYLEVGYGFIKGNNVDAINRIMDPDTIADITLREGIYEFDPDLEGIYEEEDKLVFYEVNEGVYLTLDLNTPQQTPVYFFETQIADSLEEFIQKINQDTEYFVDMVD</sequence>
<dbReference type="Proteomes" id="UP000220702">
    <property type="component" value="Unassembled WGS sequence"/>
</dbReference>
<evidence type="ECO:0000313" key="3">
    <source>
        <dbReference type="Proteomes" id="UP000220702"/>
    </source>
</evidence>
<dbReference type="InterPro" id="IPR037883">
    <property type="entry name" value="Knr4/Smi1-like_sf"/>
</dbReference>
<dbReference type="Pfam" id="PF14568">
    <property type="entry name" value="SUKH_6"/>
    <property type="match status" value="1"/>
</dbReference>
<dbReference type="SUPFAM" id="SSF160631">
    <property type="entry name" value="SMI1/KNR4-like"/>
    <property type="match status" value="1"/>
</dbReference>
<comment type="caution">
    <text evidence="2">The sequence shown here is derived from an EMBL/GenBank/DDBJ whole genome shotgun (WGS) entry which is preliminary data.</text>
</comment>
<dbReference type="AlphaFoldDB" id="A0A9X6TRJ0"/>
<reference evidence="2 3" key="1">
    <citation type="submission" date="2017-09" db="EMBL/GenBank/DDBJ databases">
        <title>Large-scale bioinformatics analysis of Bacillus genomes uncovers conserved roles of natural products in bacterial physiology.</title>
        <authorList>
            <consortium name="Agbiome Team Llc"/>
            <person name="Bleich R.M."/>
            <person name="Grubbs K.J."/>
            <person name="Santa Maria K.C."/>
            <person name="Allen S.E."/>
            <person name="Farag S."/>
            <person name="Shank E.A."/>
            <person name="Bowers A."/>
        </authorList>
    </citation>
    <scope>NUCLEOTIDE SEQUENCE [LARGE SCALE GENOMIC DNA]</scope>
    <source>
        <strain evidence="2 3">AFS089089</strain>
    </source>
</reference>
<dbReference type="SMART" id="SM00860">
    <property type="entry name" value="SMI1_KNR4"/>
    <property type="match status" value="1"/>
</dbReference>
<evidence type="ECO:0000259" key="1">
    <source>
        <dbReference type="SMART" id="SM00860"/>
    </source>
</evidence>
<proteinExistence type="predicted"/>